<reference evidence="10" key="2">
    <citation type="submission" date="2023-05" db="EMBL/GenBank/DDBJ databases">
        <authorList>
            <consortium name="Lawrence Berkeley National Laboratory"/>
            <person name="Steindorff A."/>
            <person name="Hensen N."/>
            <person name="Bonometti L."/>
            <person name="Westerberg I."/>
            <person name="Brannstrom I.O."/>
            <person name="Guillou S."/>
            <person name="Cros-Aarteil S."/>
            <person name="Calhoun S."/>
            <person name="Haridas S."/>
            <person name="Kuo A."/>
            <person name="Mondo S."/>
            <person name="Pangilinan J."/>
            <person name="Riley R."/>
            <person name="Labutti K."/>
            <person name="Andreopoulos B."/>
            <person name="Lipzen A."/>
            <person name="Chen C."/>
            <person name="Yanf M."/>
            <person name="Daum C."/>
            <person name="Ng V."/>
            <person name="Clum A."/>
            <person name="Ohm R."/>
            <person name="Martin F."/>
            <person name="Silar P."/>
            <person name="Natvig D."/>
            <person name="Lalanne C."/>
            <person name="Gautier V."/>
            <person name="Ament-Velasquez S.L."/>
            <person name="Kruys A."/>
            <person name="Hutchinson M.I."/>
            <person name="Powell A.J."/>
            <person name="Barry K."/>
            <person name="Miller A.N."/>
            <person name="Grigoriev I.V."/>
            <person name="Debuchy R."/>
            <person name="Gladieux P."/>
            <person name="Thoren M.H."/>
            <person name="Johannesson H."/>
        </authorList>
    </citation>
    <scope>NUCLEOTIDE SEQUENCE</scope>
    <source>
        <strain evidence="10">CBS 315.58</strain>
    </source>
</reference>
<keyword evidence="6 8" id="KW-0472">Membrane</keyword>
<organism evidence="10 11">
    <name type="scientific">Triangularia verruculosa</name>
    <dbReference type="NCBI Taxonomy" id="2587418"/>
    <lineage>
        <taxon>Eukaryota</taxon>
        <taxon>Fungi</taxon>
        <taxon>Dikarya</taxon>
        <taxon>Ascomycota</taxon>
        <taxon>Pezizomycotina</taxon>
        <taxon>Sordariomycetes</taxon>
        <taxon>Sordariomycetidae</taxon>
        <taxon>Sordariales</taxon>
        <taxon>Podosporaceae</taxon>
        <taxon>Triangularia</taxon>
    </lineage>
</organism>
<name>A0AAN6X8Z3_9PEZI</name>
<dbReference type="CDD" id="cd08760">
    <property type="entry name" value="Cyt_b561_FRRS1_like"/>
    <property type="match status" value="1"/>
</dbReference>
<sequence length="312" mass="34436">MPWIWAHNDNQDFTHDGGEFTVDAKLKMHRHKESSGGYGRFWVDMTRAFSADAKGKHDWDFEEKPSNERIGTSDGPIGFGAWFDFVARVWSLAKIHGVVMGVGFLGLFPLGVVMIRLNSGKGRPFKRHWRVQAVATTVAVVGALIGGKLSKWHMPKTLHQWLGIAIIMGLIVQSVLGLKHHVDFVKIKRRTWISYGHIWLGRFVVAGGLANVVLGMLLSGKGASSIWVAAVIGLVEAAGLGYWLWRAEKQRKQALGGGDDGTEALALMPRTSDGGENYFALDESEEEDLDSEDGKMSDEEALRKKSLEPVEG</sequence>
<accession>A0AAN6X8Z3</accession>
<dbReference type="GO" id="GO:0016020">
    <property type="term" value="C:membrane"/>
    <property type="evidence" value="ECO:0007669"/>
    <property type="project" value="UniProtKB-SubCell"/>
</dbReference>
<keyword evidence="11" id="KW-1185">Reference proteome</keyword>
<dbReference type="Pfam" id="PF03188">
    <property type="entry name" value="Cytochrom_B561"/>
    <property type="match status" value="1"/>
</dbReference>
<feature type="transmembrane region" description="Helical" evidence="8">
    <location>
        <begin position="158"/>
        <end position="178"/>
    </location>
</feature>
<reference evidence="10" key="1">
    <citation type="journal article" date="2023" name="Mol. Phylogenet. Evol.">
        <title>Genome-scale phylogeny and comparative genomics of the fungal order Sordariales.</title>
        <authorList>
            <person name="Hensen N."/>
            <person name="Bonometti L."/>
            <person name="Westerberg I."/>
            <person name="Brannstrom I.O."/>
            <person name="Guillou S."/>
            <person name="Cros-Aarteil S."/>
            <person name="Calhoun S."/>
            <person name="Haridas S."/>
            <person name="Kuo A."/>
            <person name="Mondo S."/>
            <person name="Pangilinan J."/>
            <person name="Riley R."/>
            <person name="LaButti K."/>
            <person name="Andreopoulos B."/>
            <person name="Lipzen A."/>
            <person name="Chen C."/>
            <person name="Yan M."/>
            <person name="Daum C."/>
            <person name="Ng V."/>
            <person name="Clum A."/>
            <person name="Steindorff A."/>
            <person name="Ohm R.A."/>
            <person name="Martin F."/>
            <person name="Silar P."/>
            <person name="Natvig D.O."/>
            <person name="Lalanne C."/>
            <person name="Gautier V."/>
            <person name="Ament-Velasquez S.L."/>
            <person name="Kruys A."/>
            <person name="Hutchinson M.I."/>
            <person name="Powell A.J."/>
            <person name="Barry K."/>
            <person name="Miller A.N."/>
            <person name="Grigoriev I.V."/>
            <person name="Debuchy R."/>
            <person name="Gladieux P."/>
            <person name="Hiltunen Thoren M."/>
            <person name="Johannesson H."/>
        </authorList>
    </citation>
    <scope>NUCLEOTIDE SEQUENCE</scope>
    <source>
        <strain evidence="10">CBS 315.58</strain>
    </source>
</reference>
<keyword evidence="4" id="KW-0249">Electron transport</keyword>
<proteinExistence type="predicted"/>
<evidence type="ECO:0000259" key="9">
    <source>
        <dbReference type="SMART" id="SM00665"/>
    </source>
</evidence>
<evidence type="ECO:0000256" key="8">
    <source>
        <dbReference type="SAM" id="Phobius"/>
    </source>
</evidence>
<dbReference type="PANTHER" id="PTHR47797:SF3">
    <property type="entry name" value="CYTOCHROME B561 DOMAIN-CONTAINING PROTEIN"/>
    <property type="match status" value="1"/>
</dbReference>
<feature type="transmembrane region" description="Helical" evidence="8">
    <location>
        <begin position="224"/>
        <end position="245"/>
    </location>
</feature>
<evidence type="ECO:0000256" key="6">
    <source>
        <dbReference type="ARBA" id="ARBA00023136"/>
    </source>
</evidence>
<evidence type="ECO:0000313" key="11">
    <source>
        <dbReference type="Proteomes" id="UP001303160"/>
    </source>
</evidence>
<evidence type="ECO:0000313" key="10">
    <source>
        <dbReference type="EMBL" id="KAK4196323.1"/>
    </source>
</evidence>
<feature type="transmembrane region" description="Helical" evidence="8">
    <location>
        <begin position="129"/>
        <end position="146"/>
    </location>
</feature>
<feature type="domain" description="Cytochrome b561" evidence="9">
    <location>
        <begin position="95"/>
        <end position="216"/>
    </location>
</feature>
<dbReference type="Gene3D" id="1.20.120.1770">
    <property type="match status" value="1"/>
</dbReference>
<dbReference type="Proteomes" id="UP001303160">
    <property type="component" value="Unassembled WGS sequence"/>
</dbReference>
<evidence type="ECO:0000256" key="3">
    <source>
        <dbReference type="ARBA" id="ARBA00022692"/>
    </source>
</evidence>
<keyword evidence="3 8" id="KW-0812">Transmembrane</keyword>
<gene>
    <name evidence="10" type="ORF">QBC40DRAFT_287478</name>
</gene>
<feature type="compositionally biased region" description="Basic and acidic residues" evidence="7">
    <location>
        <begin position="292"/>
        <end position="312"/>
    </location>
</feature>
<feature type="transmembrane region" description="Helical" evidence="8">
    <location>
        <begin position="95"/>
        <end position="117"/>
    </location>
</feature>
<evidence type="ECO:0000256" key="4">
    <source>
        <dbReference type="ARBA" id="ARBA00022982"/>
    </source>
</evidence>
<dbReference type="AlphaFoldDB" id="A0AAN6X8Z3"/>
<keyword evidence="5 8" id="KW-1133">Transmembrane helix</keyword>
<dbReference type="EMBL" id="MU863987">
    <property type="protein sequence ID" value="KAK4196323.1"/>
    <property type="molecule type" value="Genomic_DNA"/>
</dbReference>
<feature type="region of interest" description="Disordered" evidence="7">
    <location>
        <begin position="270"/>
        <end position="312"/>
    </location>
</feature>
<comment type="caution">
    <text evidence="10">The sequence shown here is derived from an EMBL/GenBank/DDBJ whole genome shotgun (WGS) entry which is preliminary data.</text>
</comment>
<protein>
    <recommendedName>
        <fullName evidence="9">Cytochrome b561 domain-containing protein</fullName>
    </recommendedName>
</protein>
<feature type="transmembrane region" description="Helical" evidence="8">
    <location>
        <begin position="199"/>
        <end position="218"/>
    </location>
</feature>
<evidence type="ECO:0000256" key="1">
    <source>
        <dbReference type="ARBA" id="ARBA00004370"/>
    </source>
</evidence>
<dbReference type="InterPro" id="IPR006593">
    <property type="entry name" value="Cyt_b561/ferric_Rdtase_TM"/>
</dbReference>
<comment type="subcellular location">
    <subcellularLocation>
        <location evidence="1">Membrane</location>
    </subcellularLocation>
</comment>
<keyword evidence="2" id="KW-0813">Transport</keyword>
<evidence type="ECO:0000256" key="2">
    <source>
        <dbReference type="ARBA" id="ARBA00022448"/>
    </source>
</evidence>
<dbReference type="SMART" id="SM00665">
    <property type="entry name" value="B561"/>
    <property type="match status" value="1"/>
</dbReference>
<feature type="compositionally biased region" description="Acidic residues" evidence="7">
    <location>
        <begin position="282"/>
        <end position="291"/>
    </location>
</feature>
<evidence type="ECO:0000256" key="7">
    <source>
        <dbReference type="SAM" id="MobiDB-lite"/>
    </source>
</evidence>
<dbReference type="PANTHER" id="PTHR47797">
    <property type="entry name" value="DEHYDROGENASE, PUTATIVE (AFU_ORTHOLOGUE AFUA_8G05805)-RELATED"/>
    <property type="match status" value="1"/>
</dbReference>
<evidence type="ECO:0000256" key="5">
    <source>
        <dbReference type="ARBA" id="ARBA00022989"/>
    </source>
</evidence>